<evidence type="ECO:0000313" key="1">
    <source>
        <dbReference type="EMBL" id="SUZ89985.1"/>
    </source>
</evidence>
<accession>A0A381RDW3</accession>
<protein>
    <submittedName>
        <fullName evidence="1">Uncharacterized protein</fullName>
    </submittedName>
</protein>
<dbReference type="EMBL" id="UINC01001856">
    <property type="protein sequence ID" value="SUZ89985.1"/>
    <property type="molecule type" value="Genomic_DNA"/>
</dbReference>
<reference evidence="1" key="1">
    <citation type="submission" date="2018-05" db="EMBL/GenBank/DDBJ databases">
        <authorList>
            <person name="Lanie J.A."/>
            <person name="Ng W.-L."/>
            <person name="Kazmierczak K.M."/>
            <person name="Andrzejewski T.M."/>
            <person name="Davidsen T.M."/>
            <person name="Wayne K.J."/>
            <person name="Tettelin H."/>
            <person name="Glass J.I."/>
            <person name="Rusch D."/>
            <person name="Podicherti R."/>
            <person name="Tsui H.-C.T."/>
            <person name="Winkler M.E."/>
        </authorList>
    </citation>
    <scope>NUCLEOTIDE SEQUENCE</scope>
</reference>
<dbReference type="AlphaFoldDB" id="A0A381RDW3"/>
<sequence length="127" mass="13322">MSGLLTEAPYAHCVGAAAEPSTDVSDLGESPVLGKYVPNLIHRGPPTEPAIQMIEYLDGVGGVVLLEVDPYFLAEASRPRHQATTVGFAWLACSLSRSPAQLDGLTLICAAMRGIGLQESASETTPE</sequence>
<gene>
    <name evidence="1" type="ORF">METZ01_LOCUS42839</name>
</gene>
<proteinExistence type="predicted"/>
<name>A0A381RDW3_9ZZZZ</name>
<organism evidence="1">
    <name type="scientific">marine metagenome</name>
    <dbReference type="NCBI Taxonomy" id="408172"/>
    <lineage>
        <taxon>unclassified sequences</taxon>
        <taxon>metagenomes</taxon>
        <taxon>ecological metagenomes</taxon>
    </lineage>
</organism>